<accession>A0A559KBK1</accession>
<dbReference type="OrthoDB" id="9810174at2"/>
<proteinExistence type="predicted"/>
<comment type="caution">
    <text evidence="2">The sequence shown here is derived from an EMBL/GenBank/DDBJ whole genome shotgun (WGS) entry which is preliminary data.</text>
</comment>
<keyword evidence="3" id="KW-1185">Reference proteome</keyword>
<dbReference type="Gene3D" id="3.90.1340.10">
    <property type="entry name" value="Phage tail collar domain"/>
    <property type="match status" value="1"/>
</dbReference>
<evidence type="ECO:0000313" key="2">
    <source>
        <dbReference type="EMBL" id="TVY09506.1"/>
    </source>
</evidence>
<evidence type="ECO:0000259" key="1">
    <source>
        <dbReference type="Pfam" id="PF07484"/>
    </source>
</evidence>
<dbReference type="InterPro" id="IPR011083">
    <property type="entry name" value="Phage_tail_collar_dom"/>
</dbReference>
<dbReference type="Pfam" id="PF07484">
    <property type="entry name" value="Collar"/>
    <property type="match status" value="1"/>
</dbReference>
<sequence>MQPYLTINYIISLYGIFPSQSGGDPTNPFISEVRWIAFNFAPGGNAFCNGQLLPIAQNQALFSLLGTTYGGDGRVNFALPDLRGRVPIHQGNGHTLGERGGEQGHTLSISELPAHTHSLGASNSVAGSNAAVNNTFGVTATSSYAFVPDNASDTVTTNVGGNQAHLNMQPYLCLNAIIALVGVFPSQN</sequence>
<dbReference type="SUPFAM" id="SSF88874">
    <property type="entry name" value="Receptor-binding domain of short tail fibre protein gp12"/>
    <property type="match status" value="1"/>
</dbReference>
<dbReference type="InterPro" id="IPR037053">
    <property type="entry name" value="Phage_tail_collar_dom_sf"/>
</dbReference>
<dbReference type="AlphaFoldDB" id="A0A559KBK1"/>
<name>A0A559KBK1_9BACL</name>
<gene>
    <name evidence="2" type="ORF">FPZ49_13160</name>
</gene>
<dbReference type="EMBL" id="VNJI01000014">
    <property type="protein sequence ID" value="TVY09506.1"/>
    <property type="molecule type" value="Genomic_DNA"/>
</dbReference>
<evidence type="ECO:0000313" key="3">
    <source>
        <dbReference type="Proteomes" id="UP000317036"/>
    </source>
</evidence>
<organism evidence="2 3">
    <name type="scientific">Paenibacillus cremeus</name>
    <dbReference type="NCBI Taxonomy" id="2163881"/>
    <lineage>
        <taxon>Bacteria</taxon>
        <taxon>Bacillati</taxon>
        <taxon>Bacillota</taxon>
        <taxon>Bacilli</taxon>
        <taxon>Bacillales</taxon>
        <taxon>Paenibacillaceae</taxon>
        <taxon>Paenibacillus</taxon>
    </lineage>
</organism>
<reference evidence="2 3" key="1">
    <citation type="submission" date="2019-07" db="EMBL/GenBank/DDBJ databases">
        <authorList>
            <person name="Kim J."/>
        </authorList>
    </citation>
    <scope>NUCLEOTIDE SEQUENCE [LARGE SCALE GENOMIC DNA]</scope>
    <source>
        <strain evidence="2 3">JC52</strain>
    </source>
</reference>
<feature type="domain" description="Phage tail collar" evidence="1">
    <location>
        <begin position="32"/>
        <end position="87"/>
    </location>
</feature>
<dbReference type="Proteomes" id="UP000317036">
    <property type="component" value="Unassembled WGS sequence"/>
</dbReference>
<protein>
    <submittedName>
        <fullName evidence="2">Phage tail protein</fullName>
    </submittedName>
</protein>